<comment type="caution">
    <text evidence="1">The sequence shown here is derived from an EMBL/GenBank/DDBJ whole genome shotgun (WGS) entry which is preliminary data.</text>
</comment>
<evidence type="ECO:0000313" key="2">
    <source>
        <dbReference type="Proteomes" id="UP000092093"/>
    </source>
</evidence>
<reference evidence="1 2" key="1">
    <citation type="submission" date="2015-09" db="EMBL/GenBank/DDBJ databases">
        <title>Aphanizomenon flos-aquae WA102.</title>
        <authorList>
            <person name="Driscoll C."/>
        </authorList>
    </citation>
    <scope>NUCLEOTIDE SEQUENCE [LARGE SCALE GENOMIC DNA]</scope>
    <source>
        <strain evidence="1">WA102</strain>
    </source>
</reference>
<sequence>LVRDEVVQLHHVDVADDDVLVERFAGVTVDEHRLARLGEFGLLEVFADLLLRDAVEDGGRHLQAELGASPAEVRLEDLADVHSGRNAERIEADVDGGAVGEVRHVFDRHDAGDDALVAVTTGHLVADLDLSLGGDVHLDVLDGAAFVDALFDGFDLAGALLLQLVEAAVVAVDDLADLLLHRRVVHLDGARDGSQAAEEGLGDLAVGRDDGFAGLGVLDVERDLLAEEDVREGLGHLFAEAGVGRAVLFVDLLEGAALVVRREASVVLVGTGGDLDVHDDAGDAGGHAEGGVLHVAGLLAEDGAEELLFGGEVAFGLRGDLTDEDVVGLHFGADADDAVTVEVAQGFLTEVRDVAGDLLRPELRITGGDFEFLDVDGREDVVREHAFGEQDRVFEVVAVPRHEADEDVTSEGELTLVGGGAVGDDVTLLDLVAAADQRTLIEARGGVGLEELAEVVDVDALGRLALELLVLELGGGDFAVLRDDDAAGVGGGDDAGAFGDDDRLRVDRDATFEAGAHERGFGHDEGHALALHVGTHERAVRVVMLQEGDEGGGDGDDLLRRDVHVVDVFRVDFEDVVAVADGDLALEAGGVVELGVGLGDLEFFFLVRGHELDLAGDLAAHDLTVRGFDEAELVDASVGGKRVDEADVRTFRGLDRADAAVVGRMDVADFEAGAVTVEASGPE</sequence>
<accession>A0A1B7WH82</accession>
<dbReference type="Proteomes" id="UP000092093">
    <property type="component" value="Unassembled WGS sequence"/>
</dbReference>
<protein>
    <recommendedName>
        <fullName evidence="3">NAD-specific glutamate dehydrogenase</fullName>
    </recommendedName>
</protein>
<proteinExistence type="predicted"/>
<dbReference type="AlphaFoldDB" id="A0A1B7WH82"/>
<evidence type="ECO:0008006" key="3">
    <source>
        <dbReference type="Google" id="ProtNLM"/>
    </source>
</evidence>
<organism evidence="1 2">
    <name type="scientific">Aphanizomenon flos-aquae WA102</name>
    <dbReference type="NCBI Taxonomy" id="1710896"/>
    <lineage>
        <taxon>Bacteria</taxon>
        <taxon>Bacillati</taxon>
        <taxon>Cyanobacteriota</taxon>
        <taxon>Cyanophyceae</taxon>
        <taxon>Nostocales</taxon>
        <taxon>Aphanizomenonaceae</taxon>
        <taxon>Aphanizomenon</taxon>
    </lineage>
</organism>
<gene>
    <name evidence="1" type="ORF">AN484_25680</name>
</gene>
<feature type="non-terminal residue" evidence="1">
    <location>
        <position position="683"/>
    </location>
</feature>
<name>A0A1B7WH82_APHFL</name>
<feature type="non-terminal residue" evidence="1">
    <location>
        <position position="1"/>
    </location>
</feature>
<evidence type="ECO:0000313" key="1">
    <source>
        <dbReference type="EMBL" id="OBQ36445.1"/>
    </source>
</evidence>
<dbReference type="EMBL" id="LJOW01000310">
    <property type="protein sequence ID" value="OBQ36445.1"/>
    <property type="molecule type" value="Genomic_DNA"/>
</dbReference>